<accession>A0AAD4WF80</accession>
<protein>
    <submittedName>
        <fullName evidence="1">Uncharacterized protein</fullName>
    </submittedName>
</protein>
<sequence>MTINSLLSRNKYTTLAFSVLEGQEEEEEEVEIQNPSHQPKHQKLPQNLFLNDAGQDLAVADHKDELCLLQILLQDFKNRCSIMHFEMF</sequence>
<proteinExistence type="predicted"/>
<keyword evidence="2" id="KW-1185">Reference proteome</keyword>
<evidence type="ECO:0000313" key="1">
    <source>
        <dbReference type="EMBL" id="KAI5341232.1"/>
    </source>
</evidence>
<organism evidence="1 2">
    <name type="scientific">Prunus dulcis</name>
    <name type="common">Almond</name>
    <name type="synonym">Amygdalus dulcis</name>
    <dbReference type="NCBI Taxonomy" id="3755"/>
    <lineage>
        <taxon>Eukaryota</taxon>
        <taxon>Viridiplantae</taxon>
        <taxon>Streptophyta</taxon>
        <taxon>Embryophyta</taxon>
        <taxon>Tracheophyta</taxon>
        <taxon>Spermatophyta</taxon>
        <taxon>Magnoliopsida</taxon>
        <taxon>eudicotyledons</taxon>
        <taxon>Gunneridae</taxon>
        <taxon>Pentapetalae</taxon>
        <taxon>rosids</taxon>
        <taxon>fabids</taxon>
        <taxon>Rosales</taxon>
        <taxon>Rosaceae</taxon>
        <taxon>Amygdaloideae</taxon>
        <taxon>Amygdaleae</taxon>
        <taxon>Prunus</taxon>
    </lineage>
</organism>
<evidence type="ECO:0000313" key="2">
    <source>
        <dbReference type="Proteomes" id="UP001054821"/>
    </source>
</evidence>
<dbReference type="EMBL" id="JAJFAZ020000003">
    <property type="protein sequence ID" value="KAI5341232.1"/>
    <property type="molecule type" value="Genomic_DNA"/>
</dbReference>
<gene>
    <name evidence="1" type="ORF">L3X38_020506</name>
</gene>
<comment type="caution">
    <text evidence="1">The sequence shown here is derived from an EMBL/GenBank/DDBJ whole genome shotgun (WGS) entry which is preliminary data.</text>
</comment>
<dbReference type="Proteomes" id="UP001054821">
    <property type="component" value="Chromosome 3"/>
</dbReference>
<dbReference type="AlphaFoldDB" id="A0AAD4WF80"/>
<reference evidence="1 2" key="1">
    <citation type="journal article" date="2022" name="G3 (Bethesda)">
        <title>Whole-genome sequence and methylome profiling of the almond [Prunus dulcis (Mill.) D.A. Webb] cultivar 'Nonpareil'.</title>
        <authorList>
            <person name="D'Amico-Willman K.M."/>
            <person name="Ouma W.Z."/>
            <person name="Meulia T."/>
            <person name="Sideli G.M."/>
            <person name="Gradziel T.M."/>
            <person name="Fresnedo-Ramirez J."/>
        </authorList>
    </citation>
    <scope>NUCLEOTIDE SEQUENCE [LARGE SCALE GENOMIC DNA]</scope>
    <source>
        <strain evidence="1">Clone GOH B32 T37-40</strain>
    </source>
</reference>
<name>A0AAD4WF80_PRUDU</name>